<dbReference type="EMBL" id="GL732698">
    <property type="protein sequence ID" value="EFX66618.1"/>
    <property type="molecule type" value="Genomic_DNA"/>
</dbReference>
<dbReference type="HOGENOM" id="CLU_1541673_0_0_1"/>
<protein>
    <submittedName>
        <fullName evidence="1">Uncharacterized protein</fullName>
    </submittedName>
</protein>
<dbReference type="AlphaFoldDB" id="E9HNS3"/>
<keyword evidence="2" id="KW-1185">Reference proteome</keyword>
<dbReference type="Proteomes" id="UP000000305">
    <property type="component" value="Unassembled WGS sequence"/>
</dbReference>
<proteinExistence type="predicted"/>
<organism evidence="1 2">
    <name type="scientific">Daphnia pulex</name>
    <name type="common">Water flea</name>
    <dbReference type="NCBI Taxonomy" id="6669"/>
    <lineage>
        <taxon>Eukaryota</taxon>
        <taxon>Metazoa</taxon>
        <taxon>Ecdysozoa</taxon>
        <taxon>Arthropoda</taxon>
        <taxon>Crustacea</taxon>
        <taxon>Branchiopoda</taxon>
        <taxon>Diplostraca</taxon>
        <taxon>Cladocera</taxon>
        <taxon>Anomopoda</taxon>
        <taxon>Daphniidae</taxon>
        <taxon>Daphnia</taxon>
    </lineage>
</organism>
<reference evidence="1 2" key="1">
    <citation type="journal article" date="2011" name="Science">
        <title>The ecoresponsive genome of Daphnia pulex.</title>
        <authorList>
            <person name="Colbourne J.K."/>
            <person name="Pfrender M.E."/>
            <person name="Gilbert D."/>
            <person name="Thomas W.K."/>
            <person name="Tucker A."/>
            <person name="Oakley T.H."/>
            <person name="Tokishita S."/>
            <person name="Aerts A."/>
            <person name="Arnold G.J."/>
            <person name="Basu M.K."/>
            <person name="Bauer D.J."/>
            <person name="Caceres C.E."/>
            <person name="Carmel L."/>
            <person name="Casola C."/>
            <person name="Choi J.H."/>
            <person name="Detter J.C."/>
            <person name="Dong Q."/>
            <person name="Dusheyko S."/>
            <person name="Eads B.D."/>
            <person name="Frohlich T."/>
            <person name="Geiler-Samerotte K.A."/>
            <person name="Gerlach D."/>
            <person name="Hatcher P."/>
            <person name="Jogdeo S."/>
            <person name="Krijgsveld J."/>
            <person name="Kriventseva E.V."/>
            <person name="Kultz D."/>
            <person name="Laforsch C."/>
            <person name="Lindquist E."/>
            <person name="Lopez J."/>
            <person name="Manak J.R."/>
            <person name="Muller J."/>
            <person name="Pangilinan J."/>
            <person name="Patwardhan R.P."/>
            <person name="Pitluck S."/>
            <person name="Pritham E.J."/>
            <person name="Rechtsteiner A."/>
            <person name="Rho M."/>
            <person name="Rogozin I.B."/>
            <person name="Sakarya O."/>
            <person name="Salamov A."/>
            <person name="Schaack S."/>
            <person name="Shapiro H."/>
            <person name="Shiga Y."/>
            <person name="Skalitzky C."/>
            <person name="Smith Z."/>
            <person name="Souvorov A."/>
            <person name="Sung W."/>
            <person name="Tang Z."/>
            <person name="Tsuchiya D."/>
            <person name="Tu H."/>
            <person name="Vos H."/>
            <person name="Wang M."/>
            <person name="Wolf Y.I."/>
            <person name="Yamagata H."/>
            <person name="Yamada T."/>
            <person name="Ye Y."/>
            <person name="Shaw J.R."/>
            <person name="Andrews J."/>
            <person name="Crease T.J."/>
            <person name="Tang H."/>
            <person name="Lucas S.M."/>
            <person name="Robertson H.M."/>
            <person name="Bork P."/>
            <person name="Koonin E.V."/>
            <person name="Zdobnov E.M."/>
            <person name="Grigoriev I.V."/>
            <person name="Lynch M."/>
            <person name="Boore J.L."/>
        </authorList>
    </citation>
    <scope>NUCLEOTIDE SEQUENCE [LARGE SCALE GENOMIC DNA]</scope>
</reference>
<evidence type="ECO:0000313" key="2">
    <source>
        <dbReference type="Proteomes" id="UP000000305"/>
    </source>
</evidence>
<gene>
    <name evidence="1" type="ORF">DAPPUDRAFT_116165</name>
</gene>
<dbReference type="InParanoid" id="E9HNS3"/>
<evidence type="ECO:0000313" key="1">
    <source>
        <dbReference type="EMBL" id="EFX66618.1"/>
    </source>
</evidence>
<dbReference type="KEGG" id="dpx:DAPPUDRAFT_116165"/>
<name>E9HNS3_DAPPU</name>
<sequence>MAMVHSSFYGIMEVEPPSAANGNNTPGKSIVDCKLRNFIPLDPQCYSPTEDCCWQLRGNQAGGILSSRVEVSNCPNLRMFACETFMAFASLRSHRVSHLRKPKGPTQAAEQTTTAATTELPGQIARRSRRIIDSETESEKELILTAEEEEEVLKNLALSTISARQVGRNSRGSG</sequence>
<accession>E9HNS3</accession>